<dbReference type="InterPro" id="IPR017853">
    <property type="entry name" value="GH"/>
</dbReference>
<dbReference type="InterPro" id="IPR052764">
    <property type="entry name" value="GH20_Enzymes"/>
</dbReference>
<dbReference type="Gene3D" id="3.30.379.10">
    <property type="entry name" value="Chitobiase/beta-hexosaminidase domain 2-like"/>
    <property type="match status" value="1"/>
</dbReference>
<feature type="domain" description="Glycoside hydrolase family 20 catalytic" evidence="4">
    <location>
        <begin position="162"/>
        <end position="505"/>
    </location>
</feature>
<name>A0ABU0XGS1_9MICO</name>
<comment type="caution">
    <text evidence="5">The sequence shown here is derived from an EMBL/GenBank/DDBJ whole genome shotgun (WGS) entry which is preliminary data.</text>
</comment>
<dbReference type="SUPFAM" id="SSF51445">
    <property type="entry name" value="(Trans)glycosidases"/>
    <property type="match status" value="1"/>
</dbReference>
<dbReference type="InterPro" id="IPR025705">
    <property type="entry name" value="Beta_hexosaminidase_sua/sub"/>
</dbReference>
<dbReference type="PANTHER" id="PTHR43678">
    <property type="entry name" value="PUTATIVE (AFU_ORTHOLOGUE AFUA_2G00640)-RELATED"/>
    <property type="match status" value="1"/>
</dbReference>
<evidence type="ECO:0000256" key="2">
    <source>
        <dbReference type="ARBA" id="ARBA00022801"/>
    </source>
</evidence>
<comment type="similarity">
    <text evidence="1">Belongs to the glycosyl hydrolase 20 family.</text>
</comment>
<reference evidence="5 6" key="1">
    <citation type="submission" date="2023-08" db="EMBL/GenBank/DDBJ databases">
        <title>Microbacterium sp. nov., isolated from a waste landfill.</title>
        <authorList>
            <person name="Wen W."/>
        </authorList>
    </citation>
    <scope>NUCLEOTIDE SEQUENCE [LARGE SCALE GENOMIC DNA]</scope>
    <source>
        <strain evidence="5 6">ASV81</strain>
    </source>
</reference>
<dbReference type="InterPro" id="IPR029018">
    <property type="entry name" value="Hex-like_dom2"/>
</dbReference>
<dbReference type="Pfam" id="PF00728">
    <property type="entry name" value="Glyco_hydro_20"/>
    <property type="match status" value="1"/>
</dbReference>
<evidence type="ECO:0000256" key="3">
    <source>
        <dbReference type="SAM" id="MobiDB-lite"/>
    </source>
</evidence>
<gene>
    <name evidence="5" type="ORF">RBR11_05560</name>
</gene>
<proteinExistence type="inferred from homology"/>
<keyword evidence="6" id="KW-1185">Reference proteome</keyword>
<protein>
    <submittedName>
        <fullName evidence="5">Family 20 glycosylhydrolase</fullName>
    </submittedName>
</protein>
<keyword evidence="2" id="KW-0378">Hydrolase</keyword>
<evidence type="ECO:0000313" key="5">
    <source>
        <dbReference type="EMBL" id="MDQ4213375.1"/>
    </source>
</evidence>
<dbReference type="Proteomes" id="UP001230289">
    <property type="component" value="Unassembled WGS sequence"/>
</dbReference>
<dbReference type="InterPro" id="IPR015883">
    <property type="entry name" value="Glyco_hydro_20_cat"/>
</dbReference>
<sequence>MICPAPEPVEGRWIALPQPTAFEPAGGLWAPARVRVVADGPGLDREAERIEGELKALGIAGACAAADPVLRLRLSPLPEDPEPRSLSDTSTRRRSLSAGLRETRRGDSRDESFLIEVADDVVVTAAGPVGVFRATRQLLHNLRAQGGVPRGSVQSAPAVAERGLHLDAARKHYPAAWIRQQLHAAADVGINVFQWHFSENEGFRLESEAFGEVVSVAHVTRAEAAGIVALARDLHIGIVPSLDMPGHLRQVLSAHPDLRLPPGLEPADPEHAGILGTDHALDITRDEAVDFALRLIDDMAPVFPHSSRWNLGGDEFVAFERIDDYPALTDAAHERFGPDATGFDLLTAFVNRIAAHLRGRGLEPRVWNDGMLRSAVVELDPDVVLTWWTNWHRGMRPVSAAIAAGHRLVNVNDAMFYYVLGENAGYRHPTAERIWAADWHPGLFPGLWGEAGQGTVRQELARPYPEFLLGCSFAIWSDRPDAQTADEVAEGIRGPLRAMAERAWNAGSALALAEFDEIDRAIGTAAAEPCDEGRPPVVS</sequence>
<organism evidence="5 6">
    <name type="scientific">Microbacterium capsulatum</name>
    <dbReference type="NCBI Taxonomy" id="3041921"/>
    <lineage>
        <taxon>Bacteria</taxon>
        <taxon>Bacillati</taxon>
        <taxon>Actinomycetota</taxon>
        <taxon>Actinomycetes</taxon>
        <taxon>Micrococcales</taxon>
        <taxon>Microbacteriaceae</taxon>
        <taxon>Microbacterium</taxon>
    </lineage>
</organism>
<evidence type="ECO:0000259" key="4">
    <source>
        <dbReference type="Pfam" id="PF00728"/>
    </source>
</evidence>
<dbReference type="RefSeq" id="WP_308488323.1">
    <property type="nucleotide sequence ID" value="NZ_JAVFCB010000003.1"/>
</dbReference>
<evidence type="ECO:0000313" key="6">
    <source>
        <dbReference type="Proteomes" id="UP001230289"/>
    </source>
</evidence>
<evidence type="ECO:0000256" key="1">
    <source>
        <dbReference type="ARBA" id="ARBA00006285"/>
    </source>
</evidence>
<dbReference type="EMBL" id="JAVFCB010000003">
    <property type="protein sequence ID" value="MDQ4213375.1"/>
    <property type="molecule type" value="Genomic_DNA"/>
</dbReference>
<dbReference type="PRINTS" id="PR00738">
    <property type="entry name" value="GLHYDRLASE20"/>
</dbReference>
<accession>A0ABU0XGS1</accession>
<feature type="region of interest" description="Disordered" evidence="3">
    <location>
        <begin position="74"/>
        <end position="104"/>
    </location>
</feature>
<dbReference type="PANTHER" id="PTHR43678:SF1">
    <property type="entry name" value="BETA-N-ACETYLHEXOSAMINIDASE"/>
    <property type="match status" value="1"/>
</dbReference>
<dbReference type="Gene3D" id="3.20.20.80">
    <property type="entry name" value="Glycosidases"/>
    <property type="match status" value="1"/>
</dbReference>